<organism evidence="1 2">
    <name type="scientific">Streptantibioticus cattleyicolor (strain ATCC 35852 / DSM 46488 / JCM 4925 / NBRC 14057 / NRRL 8057)</name>
    <name type="common">Streptomyces cattleya</name>
    <dbReference type="NCBI Taxonomy" id="1003195"/>
    <lineage>
        <taxon>Bacteria</taxon>
        <taxon>Bacillati</taxon>
        <taxon>Actinomycetota</taxon>
        <taxon>Actinomycetes</taxon>
        <taxon>Kitasatosporales</taxon>
        <taxon>Streptomycetaceae</taxon>
        <taxon>Streptantibioticus</taxon>
    </lineage>
</organism>
<dbReference type="KEGG" id="sct:SCAT_p1639"/>
<keyword evidence="2" id="KW-1185">Reference proteome</keyword>
<keyword evidence="1" id="KW-0614">Plasmid</keyword>
<evidence type="ECO:0000313" key="1">
    <source>
        <dbReference type="EMBL" id="AEW98276.1"/>
    </source>
</evidence>
<accession>F8JLK4</accession>
<proteinExistence type="predicted"/>
<geneLocation type="plasmid" evidence="1 2">
    <name>pSCATT</name>
</geneLocation>
<dbReference type="KEGG" id="scy:SCATT_p00830"/>
<dbReference type="PATRIC" id="fig|1003195.11.peg.1590"/>
<dbReference type="EMBL" id="CP003229">
    <property type="protein sequence ID" value="AEW98276.1"/>
    <property type="molecule type" value="Genomic_DNA"/>
</dbReference>
<dbReference type="Proteomes" id="UP000007842">
    <property type="component" value="Plasmid pSCATT"/>
</dbReference>
<reference evidence="2" key="1">
    <citation type="submission" date="2011-12" db="EMBL/GenBank/DDBJ databases">
        <title>Complete genome sequence of Streptomyces cattleya strain DSM 46488.</title>
        <authorList>
            <person name="Ou H.-Y."/>
            <person name="Li P."/>
            <person name="Zhao C."/>
            <person name="O'Hagan D."/>
            <person name="Deng Z."/>
        </authorList>
    </citation>
    <scope>NUCLEOTIDE SEQUENCE [LARGE SCALE GENOMIC DNA]</scope>
    <source>
        <strain evidence="2">ATCC 35852 / DSM 46488 / JCM 4925 / NBRC 14057 / NRRL 8057</strain>
        <plasmid evidence="2">Plasmid pSCATT</plasmid>
    </source>
</reference>
<dbReference type="AlphaFoldDB" id="F8JLK4"/>
<dbReference type="RefSeq" id="WP_014152086.1">
    <property type="nucleotide sequence ID" value="NC_016113.1"/>
</dbReference>
<name>F8JLK4_STREN</name>
<dbReference type="OrthoDB" id="3480938at2"/>
<evidence type="ECO:0000313" key="2">
    <source>
        <dbReference type="Proteomes" id="UP000007842"/>
    </source>
</evidence>
<dbReference type="HOGENOM" id="CLU_2002565_0_0_11"/>
<sequence length="124" mass="13380">MGKQVPNVTDERLCWLAVRDYVDKKSRRTGPLGVLFMVLAASGGTGGPNGSTVGGPAGAGLAGDLRRDKASSRKARYALAVDIAPDTLSADERRHLRATGEVPAWFLPDVERRVAELKKQRPKR</sequence>
<gene>
    <name evidence="1" type="ordered locus">SCATT_p00830</name>
</gene>
<accession>G8XE13</accession>
<protein>
    <submittedName>
        <fullName evidence="1">Uncharacterized protein</fullName>
    </submittedName>
</protein>